<gene>
    <name evidence="1" type="ORF">A3A01_00655</name>
</gene>
<organism evidence="1 2">
    <name type="scientific">Candidatus Nomurabacteria bacterium RIFCSPLOWO2_01_FULL_39_17</name>
    <dbReference type="NCBI Taxonomy" id="1801770"/>
    <lineage>
        <taxon>Bacteria</taxon>
        <taxon>Candidatus Nomuraibacteriota</taxon>
    </lineage>
</organism>
<evidence type="ECO:0000313" key="1">
    <source>
        <dbReference type="EMBL" id="OGI85791.1"/>
    </source>
</evidence>
<accession>A0A1F6WV87</accession>
<dbReference type="AlphaFoldDB" id="A0A1F6WV87"/>
<proteinExistence type="predicted"/>
<dbReference type="EMBL" id="MFUU01000018">
    <property type="protein sequence ID" value="OGI85791.1"/>
    <property type="molecule type" value="Genomic_DNA"/>
</dbReference>
<evidence type="ECO:0000313" key="2">
    <source>
        <dbReference type="Proteomes" id="UP000179352"/>
    </source>
</evidence>
<dbReference type="Proteomes" id="UP000179352">
    <property type="component" value="Unassembled WGS sequence"/>
</dbReference>
<protein>
    <submittedName>
        <fullName evidence="1">Uncharacterized protein</fullName>
    </submittedName>
</protein>
<comment type="caution">
    <text evidence="1">The sequence shown here is derived from an EMBL/GenBank/DDBJ whole genome shotgun (WGS) entry which is preliminary data.</text>
</comment>
<reference evidence="1 2" key="1">
    <citation type="journal article" date="2016" name="Nat. Commun.">
        <title>Thousands of microbial genomes shed light on interconnected biogeochemical processes in an aquifer system.</title>
        <authorList>
            <person name="Anantharaman K."/>
            <person name="Brown C.T."/>
            <person name="Hug L.A."/>
            <person name="Sharon I."/>
            <person name="Castelle C.J."/>
            <person name="Probst A.J."/>
            <person name="Thomas B.C."/>
            <person name="Singh A."/>
            <person name="Wilkins M.J."/>
            <person name="Karaoz U."/>
            <person name="Brodie E.L."/>
            <person name="Williams K.H."/>
            <person name="Hubbard S.S."/>
            <person name="Banfield J.F."/>
        </authorList>
    </citation>
    <scope>NUCLEOTIDE SEQUENCE [LARGE SCALE GENOMIC DNA]</scope>
</reference>
<sequence length="112" mass="12896">MIGGTPTQRGPESPASKKAQAIVYIRQRLEQERARLEILAAQANYYKTHESQPGSTYEKDQKDYFTSPEVLEELRHLQDFVDRLESDITLIEGGNQQATDRYLEELQKLPTK</sequence>
<name>A0A1F6WV87_9BACT</name>